<dbReference type="Proteomes" id="UP000631114">
    <property type="component" value="Unassembled WGS sequence"/>
</dbReference>
<comment type="caution">
    <text evidence="2">The sequence shown here is derived from an EMBL/GenBank/DDBJ whole genome shotgun (WGS) entry which is preliminary data.</text>
</comment>
<dbReference type="Gene3D" id="1.10.340.30">
    <property type="entry name" value="Hypothetical protein, domain 2"/>
    <property type="match status" value="1"/>
</dbReference>
<dbReference type="AlphaFoldDB" id="A0A835H375"/>
<evidence type="ECO:0000256" key="1">
    <source>
        <dbReference type="PIRSR" id="PIRSR605019-1"/>
    </source>
</evidence>
<name>A0A835H375_9MAGN</name>
<protein>
    <submittedName>
        <fullName evidence="2">Uncharacterized protein</fullName>
    </submittedName>
</protein>
<dbReference type="EMBL" id="JADFTS010000008">
    <property type="protein sequence ID" value="KAF9592139.1"/>
    <property type="molecule type" value="Genomic_DNA"/>
</dbReference>
<dbReference type="GO" id="GO:0008725">
    <property type="term" value="F:DNA-3-methyladenine glycosylase activity"/>
    <property type="evidence" value="ECO:0007669"/>
    <property type="project" value="InterPro"/>
</dbReference>
<keyword evidence="3" id="KW-1185">Reference proteome</keyword>
<reference evidence="2 3" key="1">
    <citation type="submission" date="2020-10" db="EMBL/GenBank/DDBJ databases">
        <title>The Coptis chinensis genome and diversification of protoberbering-type alkaloids.</title>
        <authorList>
            <person name="Wang B."/>
            <person name="Shu S."/>
            <person name="Song C."/>
            <person name="Liu Y."/>
        </authorList>
    </citation>
    <scope>NUCLEOTIDE SEQUENCE [LARGE SCALE GENOMIC DNA]</scope>
    <source>
        <strain evidence="2">HL-2020</strain>
        <tissue evidence="2">Leaf</tissue>
    </source>
</reference>
<organism evidence="2 3">
    <name type="scientific">Coptis chinensis</name>
    <dbReference type="NCBI Taxonomy" id="261450"/>
    <lineage>
        <taxon>Eukaryota</taxon>
        <taxon>Viridiplantae</taxon>
        <taxon>Streptophyta</taxon>
        <taxon>Embryophyta</taxon>
        <taxon>Tracheophyta</taxon>
        <taxon>Spermatophyta</taxon>
        <taxon>Magnoliopsida</taxon>
        <taxon>Ranunculales</taxon>
        <taxon>Ranunculaceae</taxon>
        <taxon>Coptidoideae</taxon>
        <taxon>Coptis</taxon>
    </lineage>
</organism>
<dbReference type="GO" id="GO:0006284">
    <property type="term" value="P:base-excision repair"/>
    <property type="evidence" value="ECO:0007669"/>
    <property type="project" value="InterPro"/>
</dbReference>
<dbReference type="GO" id="GO:0046872">
    <property type="term" value="F:metal ion binding"/>
    <property type="evidence" value="ECO:0007669"/>
    <property type="project" value="UniProtKB-KW"/>
</dbReference>
<dbReference type="InterPro" id="IPR011257">
    <property type="entry name" value="DNA_glycosylase"/>
</dbReference>
<evidence type="ECO:0000313" key="3">
    <source>
        <dbReference type="Proteomes" id="UP000631114"/>
    </source>
</evidence>
<sequence>MFGVLEIRAVMRGSGIVMFTLSRRLLKGLACLCKEHASSTQVAEEKCLNPKDPMHPFAYYIPILNPLYVAYHDEEWGVPLHDDNLACKAIVDYTTLN</sequence>
<gene>
    <name evidence="2" type="ORF">IFM89_012568</name>
</gene>
<evidence type="ECO:0000313" key="2">
    <source>
        <dbReference type="EMBL" id="KAF9592139.1"/>
    </source>
</evidence>
<proteinExistence type="predicted"/>
<keyword evidence="1" id="KW-0862">Zinc</keyword>
<keyword evidence="1" id="KW-0479">Metal-binding</keyword>
<accession>A0A835H375</accession>
<feature type="binding site" evidence="1">
    <location>
        <position position="72"/>
    </location>
    <ligand>
        <name>Zn(2+)</name>
        <dbReference type="ChEBI" id="CHEBI:29105"/>
    </ligand>
</feature>
<dbReference type="SUPFAM" id="SSF48150">
    <property type="entry name" value="DNA-glycosylase"/>
    <property type="match status" value="1"/>
</dbReference>
<dbReference type="OrthoDB" id="1093742at2759"/>